<gene>
    <name evidence="2" type="ORF">BWI75_16500</name>
</gene>
<dbReference type="Pfam" id="PF13643">
    <property type="entry name" value="DUF4145"/>
    <property type="match status" value="1"/>
</dbReference>
<name>A0A6N8FXT2_9CHRO</name>
<dbReference type="OrthoDB" id="9802848at2"/>
<sequence>MSIHFQFLKTEWSKVYEAAAKAESLAYPNPRTACFYSRRTLEIAVTWLFEYDKPDLSAFLFEPSFKALVGSALYTKLDLIRKLGNFAVHSNQSIRAEDAIAQ</sequence>
<comment type="caution">
    <text evidence="2">The sequence shown here is derived from an EMBL/GenBank/DDBJ whole genome shotgun (WGS) entry which is preliminary data.</text>
</comment>
<evidence type="ECO:0000313" key="2">
    <source>
        <dbReference type="EMBL" id="MUL37883.1"/>
    </source>
</evidence>
<keyword evidence="3" id="KW-1185">Reference proteome</keyword>
<proteinExistence type="predicted"/>
<evidence type="ECO:0000259" key="1">
    <source>
        <dbReference type="Pfam" id="PF13643"/>
    </source>
</evidence>
<dbReference type="Proteomes" id="UP000441797">
    <property type="component" value="Unassembled WGS sequence"/>
</dbReference>
<protein>
    <recommendedName>
        <fullName evidence="1">DUF4145 domain-containing protein</fullName>
    </recommendedName>
</protein>
<organism evidence="2 3">
    <name type="scientific">Gloeocapsopsis dulcis AAB1 = 1H9</name>
    <dbReference type="NCBI Taxonomy" id="1433147"/>
    <lineage>
        <taxon>Bacteria</taxon>
        <taxon>Bacillati</taxon>
        <taxon>Cyanobacteriota</taxon>
        <taxon>Cyanophyceae</taxon>
        <taxon>Oscillatoriophycideae</taxon>
        <taxon>Chroococcales</taxon>
        <taxon>Chroococcaceae</taxon>
        <taxon>Gloeocapsopsis</taxon>
        <taxon>Gloeocapsopsis dulcis</taxon>
    </lineage>
</organism>
<dbReference type="AlphaFoldDB" id="A0A6N8FXT2"/>
<accession>A0A6N8FXT2</accession>
<dbReference type="RefSeq" id="WP_105218320.1">
    <property type="nucleotide sequence ID" value="NZ_CAWNSU010000088.1"/>
</dbReference>
<dbReference type="EMBL" id="NAPY01000028">
    <property type="protein sequence ID" value="MUL37883.1"/>
    <property type="molecule type" value="Genomic_DNA"/>
</dbReference>
<reference evidence="2 3" key="1">
    <citation type="journal article" date="2019" name="Front. Microbiol.">
        <title>Genomic Features for Desiccation Tolerance and Sugar Biosynthesis in the Extremophile Gloeocapsopsis sp. UTEX B3054.</title>
        <authorList>
            <person name="Urrejola C."/>
            <person name="Alcorta J."/>
            <person name="Salas L."/>
            <person name="Vasquez M."/>
            <person name="Polz M.F."/>
            <person name="Vicuna R."/>
            <person name="Diez B."/>
        </authorList>
    </citation>
    <scope>NUCLEOTIDE SEQUENCE [LARGE SCALE GENOMIC DNA]</scope>
    <source>
        <strain evidence="2 3">1H9</strain>
    </source>
</reference>
<feature type="domain" description="DUF4145" evidence="1">
    <location>
        <begin position="25"/>
        <end position="100"/>
    </location>
</feature>
<evidence type="ECO:0000313" key="3">
    <source>
        <dbReference type="Proteomes" id="UP000441797"/>
    </source>
</evidence>
<dbReference type="InterPro" id="IPR025285">
    <property type="entry name" value="DUF4145"/>
</dbReference>